<keyword evidence="5" id="KW-0539">Nucleus</keyword>
<comment type="subcellular location">
    <subcellularLocation>
        <location evidence="1">Nucleus</location>
    </subcellularLocation>
</comment>
<dbReference type="GO" id="GO:0006384">
    <property type="term" value="P:transcription initiation at RNA polymerase III promoter"/>
    <property type="evidence" value="ECO:0007669"/>
    <property type="project" value="TreeGrafter"/>
</dbReference>
<evidence type="ECO:0000256" key="5">
    <source>
        <dbReference type="ARBA" id="ARBA00023242"/>
    </source>
</evidence>
<dbReference type="OrthoDB" id="10256606at2759"/>
<sequence length="203" mass="22806">MFIVSEFEEVVKVQPTHLEDDQMSRIVIHLNSMLANKVVMNVGLCLSLFDILEIGDSIIYPSEGAYFSKVRFRFIVFRPFVEEILIGKVKSSSSDGAVLTTGFFEDIFVPAANMQNPSRFDNKDKVWVWEYDNCGDTVELHMDIGETVRFRVVSEQFIDTHPGVDSGLLDTGEIATSKSKSPYSIVGTVREPGLGVIGWWTNL</sequence>
<evidence type="ECO:0000313" key="8">
    <source>
        <dbReference type="EMBL" id="MBW12995.1"/>
    </source>
</evidence>
<reference evidence="8" key="1">
    <citation type="submission" date="2017-10" db="EMBL/GenBank/DDBJ databases">
        <title>Transcriptome Assembly of Sugarcane Aphid Adults.</title>
        <authorList>
            <person name="Scully E.D."/>
            <person name="Palmer N.A."/>
            <person name="Geib S.M."/>
            <person name="Sarath G."/>
            <person name="Sattler S.E."/>
        </authorList>
    </citation>
    <scope>NUCLEOTIDE SEQUENCE</scope>
    <source>
        <tissue evidence="8">Whole body</tissue>
    </source>
</reference>
<dbReference type="Pfam" id="PF08292">
    <property type="entry name" value="RNA_pol_Rbc25"/>
    <property type="match status" value="1"/>
</dbReference>
<dbReference type="PANTHER" id="PTHR12709:SF1">
    <property type="entry name" value="DNA-DIRECTED RNA POLYMERASE III SUBUNIT RPC8"/>
    <property type="match status" value="1"/>
</dbReference>
<protein>
    <submittedName>
        <fullName evidence="8">DNA-directed RNA polymerase III subunit RPC8</fullName>
    </submittedName>
</protein>
<evidence type="ECO:0000259" key="6">
    <source>
        <dbReference type="Pfam" id="PF03876"/>
    </source>
</evidence>
<dbReference type="SUPFAM" id="SSF88798">
    <property type="entry name" value="N-terminal, heterodimerisation domain of RBP7 (RpoE)"/>
    <property type="match status" value="1"/>
</dbReference>
<dbReference type="AlphaFoldDB" id="A0A2H8TFY2"/>
<accession>A0A2H8TFY2</accession>
<dbReference type="InterPro" id="IPR045113">
    <property type="entry name" value="Rpb7-like"/>
</dbReference>
<dbReference type="InterPro" id="IPR036898">
    <property type="entry name" value="RNA_pol_Rpb7-like_N_sf"/>
</dbReference>
<dbReference type="InterPro" id="IPR012340">
    <property type="entry name" value="NA-bd_OB-fold"/>
</dbReference>
<keyword evidence="4" id="KW-0804">Transcription</keyword>
<evidence type="ECO:0000256" key="4">
    <source>
        <dbReference type="ARBA" id="ARBA00023163"/>
    </source>
</evidence>
<proteinExistence type="inferred from homology"/>
<dbReference type="Gene3D" id="2.40.50.140">
    <property type="entry name" value="Nucleic acid-binding proteins"/>
    <property type="match status" value="1"/>
</dbReference>
<dbReference type="Pfam" id="PF03876">
    <property type="entry name" value="SHS2_Rpb7-N"/>
    <property type="match status" value="1"/>
</dbReference>
<dbReference type="GO" id="GO:0005666">
    <property type="term" value="C:RNA polymerase III complex"/>
    <property type="evidence" value="ECO:0007669"/>
    <property type="project" value="TreeGrafter"/>
</dbReference>
<feature type="domain" description="RNA polymerase III subunit Rpc25" evidence="7">
    <location>
        <begin position="83"/>
        <end position="200"/>
    </location>
</feature>
<name>A0A2H8TFY2_9HEMI</name>
<evidence type="ECO:0000256" key="1">
    <source>
        <dbReference type="ARBA" id="ARBA00004123"/>
    </source>
</evidence>
<evidence type="ECO:0000256" key="2">
    <source>
        <dbReference type="ARBA" id="ARBA00009307"/>
    </source>
</evidence>
<comment type="similarity">
    <text evidence="2">Belongs to the eukaryotic RPB7/RPC8 RNA polymerase subunit family.</text>
</comment>
<dbReference type="SUPFAM" id="SSF50249">
    <property type="entry name" value="Nucleic acid-binding proteins"/>
    <property type="match status" value="1"/>
</dbReference>
<organism evidence="8">
    <name type="scientific">Melanaphis sacchari</name>
    <dbReference type="NCBI Taxonomy" id="742174"/>
    <lineage>
        <taxon>Eukaryota</taxon>
        <taxon>Metazoa</taxon>
        <taxon>Ecdysozoa</taxon>
        <taxon>Arthropoda</taxon>
        <taxon>Hexapoda</taxon>
        <taxon>Insecta</taxon>
        <taxon>Pterygota</taxon>
        <taxon>Neoptera</taxon>
        <taxon>Paraneoptera</taxon>
        <taxon>Hemiptera</taxon>
        <taxon>Sternorrhyncha</taxon>
        <taxon>Aphidomorpha</taxon>
        <taxon>Aphidoidea</taxon>
        <taxon>Aphididae</taxon>
        <taxon>Aphidini</taxon>
        <taxon>Melanaphis</taxon>
    </lineage>
</organism>
<dbReference type="InterPro" id="IPR013238">
    <property type="entry name" value="RNA_pol_III_Rbc25"/>
</dbReference>
<dbReference type="InterPro" id="IPR005576">
    <property type="entry name" value="Rpb7-like_N"/>
</dbReference>
<gene>
    <name evidence="8" type="primary">POLR3H</name>
</gene>
<dbReference type="CDD" id="cd04330">
    <property type="entry name" value="RNAP_III_Rpc25_N"/>
    <property type="match status" value="1"/>
</dbReference>
<evidence type="ECO:0000259" key="7">
    <source>
        <dbReference type="Pfam" id="PF08292"/>
    </source>
</evidence>
<dbReference type="Gene3D" id="3.30.1490.120">
    <property type="entry name" value="RNA polymerase Rpb7-like, N-terminal domain"/>
    <property type="match status" value="1"/>
</dbReference>
<feature type="domain" description="RNA polymerase Rpb7-like N-terminal" evidence="6">
    <location>
        <begin position="8"/>
        <end position="64"/>
    </location>
</feature>
<dbReference type="EMBL" id="GFXV01001190">
    <property type="protein sequence ID" value="MBW12995.1"/>
    <property type="molecule type" value="Transcribed_RNA"/>
</dbReference>
<evidence type="ECO:0000256" key="3">
    <source>
        <dbReference type="ARBA" id="ARBA00022478"/>
    </source>
</evidence>
<dbReference type="PANTHER" id="PTHR12709">
    <property type="entry name" value="DNA-DIRECTED RNA POLYMERASE II, III"/>
    <property type="match status" value="1"/>
</dbReference>
<keyword evidence="3 8" id="KW-0240">DNA-directed RNA polymerase</keyword>